<proteinExistence type="predicted"/>
<keyword evidence="4" id="KW-1185">Reference proteome</keyword>
<feature type="domain" description="Glucose-6-phosphate dehydrogenase assembly protein OpcA N-terminal" evidence="1">
    <location>
        <begin position="53"/>
        <end position="160"/>
    </location>
</feature>
<dbReference type="EMBL" id="BAAARB010000010">
    <property type="protein sequence ID" value="GAA2381061.1"/>
    <property type="molecule type" value="Genomic_DNA"/>
</dbReference>
<dbReference type="PANTHER" id="PTHR38658">
    <property type="entry name" value="OXPP CYCLE PROTEIN OPCA-RELATED"/>
    <property type="match status" value="1"/>
</dbReference>
<name>A0ABP5UJQ4_9ACTN</name>
<dbReference type="RefSeq" id="WP_045539959.1">
    <property type="nucleotide sequence ID" value="NZ_BAAARB010000010.1"/>
</dbReference>
<evidence type="ECO:0000259" key="2">
    <source>
        <dbReference type="Pfam" id="PF20171"/>
    </source>
</evidence>
<dbReference type="PANTHER" id="PTHR38658:SF1">
    <property type="entry name" value="OXPP CYCLE PROTEIN OPCA-RELATED"/>
    <property type="match status" value="1"/>
</dbReference>
<feature type="domain" description="Glucose-6-phosphate dehydrogenase assembly protein OpcA C-terminal" evidence="2">
    <location>
        <begin position="166"/>
        <end position="291"/>
    </location>
</feature>
<dbReference type="Proteomes" id="UP001501170">
    <property type="component" value="Unassembled WGS sequence"/>
</dbReference>
<comment type="caution">
    <text evidence="3">The sequence shown here is derived from an EMBL/GenBank/DDBJ whole genome shotgun (WGS) entry which is preliminary data.</text>
</comment>
<reference evidence="4" key="1">
    <citation type="journal article" date="2019" name="Int. J. Syst. Evol. Microbiol.">
        <title>The Global Catalogue of Microorganisms (GCM) 10K type strain sequencing project: providing services to taxonomists for standard genome sequencing and annotation.</title>
        <authorList>
            <consortium name="The Broad Institute Genomics Platform"/>
            <consortium name="The Broad Institute Genome Sequencing Center for Infectious Disease"/>
            <person name="Wu L."/>
            <person name="Ma J."/>
        </authorList>
    </citation>
    <scope>NUCLEOTIDE SEQUENCE [LARGE SCALE GENOMIC DNA]</scope>
    <source>
        <strain evidence="4">JCM 16227</strain>
    </source>
</reference>
<sequence length="314" mass="33535">MIVDLPDTSTLETSKKLVQMRRTGGAVTLGRVLTLVIDLDADDDAEDAVEASNRASREHPCRVIMVVRHDRSGPTRLDAQIRVGGDAGASEVVVLHLHGSLADHPHATVTPFLLPDTPVVTWWPSRAPARPADDKLGRLASRRITDGRLTDDPGAFLGARRIGYSPGDTDLAWSAITQWRAMLVSALDRPPHNEILRARVVGPHDVTGLDLFAGWLAAELGVPVVRAVGDMSVTLVHTGGELSMSQGPDGSIIRSSGHPDGRSAFARRTTAECLAEELRSLDADEVYELALQGLSGVTHEDRATAGGTTAEPAR</sequence>
<dbReference type="Pfam" id="PF20171">
    <property type="entry name" value="OpcA_G6PD_C"/>
    <property type="match status" value="1"/>
</dbReference>
<gene>
    <name evidence="3" type="primary">opcA</name>
    <name evidence="3" type="ORF">GCM10009855_21390</name>
</gene>
<protein>
    <submittedName>
        <fullName evidence="3">Glucose-6-phosphate dehydrogenase assembly protein OpcA</fullName>
    </submittedName>
</protein>
<dbReference type="Pfam" id="PF10128">
    <property type="entry name" value="OpcA_G6PD_assem"/>
    <property type="match status" value="1"/>
</dbReference>
<evidence type="ECO:0000313" key="4">
    <source>
        <dbReference type="Proteomes" id="UP001501170"/>
    </source>
</evidence>
<evidence type="ECO:0000313" key="3">
    <source>
        <dbReference type="EMBL" id="GAA2381061.1"/>
    </source>
</evidence>
<dbReference type="InterPro" id="IPR046801">
    <property type="entry name" value="OpcA_G6PD_N"/>
</dbReference>
<dbReference type="InterPro" id="IPR004555">
    <property type="entry name" value="G6PDH_assembly_OpcA"/>
</dbReference>
<dbReference type="InterPro" id="IPR046802">
    <property type="entry name" value="OpcA_G6PD_C"/>
</dbReference>
<accession>A0ABP5UJQ4</accession>
<organism evidence="3 4">
    <name type="scientific">Gordonia cholesterolivorans</name>
    <dbReference type="NCBI Taxonomy" id="559625"/>
    <lineage>
        <taxon>Bacteria</taxon>
        <taxon>Bacillati</taxon>
        <taxon>Actinomycetota</taxon>
        <taxon>Actinomycetes</taxon>
        <taxon>Mycobacteriales</taxon>
        <taxon>Gordoniaceae</taxon>
        <taxon>Gordonia</taxon>
    </lineage>
</organism>
<evidence type="ECO:0000259" key="1">
    <source>
        <dbReference type="Pfam" id="PF10128"/>
    </source>
</evidence>